<accession>A0A6H1YJQ2</accession>
<dbReference type="Gene3D" id="2.40.50.140">
    <property type="entry name" value="Nucleic acid-binding proteins"/>
    <property type="match status" value="1"/>
</dbReference>
<keyword evidence="3" id="KW-0496">Mitochondrion</keyword>
<name>A0A6H1YJQ2_CAPBU</name>
<evidence type="ECO:0000259" key="2">
    <source>
        <dbReference type="Pfam" id="PF00181"/>
    </source>
</evidence>
<proteinExistence type="predicted"/>
<reference evidence="3" key="1">
    <citation type="journal article" date="2020" name="Plants (Basel)">
        <title>Assembly and Analysis of the Complete Mitochondrial Genome of Capsella bursa-pastoris.</title>
        <authorList>
            <person name="Omelchenko D.O."/>
            <person name="Makarenko M.S."/>
            <person name="Kasianov A.S."/>
            <person name="Schelkunov M.I."/>
            <person name="Logacheva M.D."/>
            <person name="Penin A.A."/>
        </authorList>
    </citation>
    <scope>NUCLEOTIDE SEQUENCE</scope>
</reference>
<evidence type="ECO:0000313" key="3">
    <source>
        <dbReference type="EMBL" id="QJA28490.1"/>
    </source>
</evidence>
<dbReference type="EMBL" id="MN746809">
    <property type="protein sequence ID" value="QJA28490.1"/>
    <property type="molecule type" value="Genomic_DNA"/>
</dbReference>
<dbReference type="InterPro" id="IPR022666">
    <property type="entry name" value="Ribosomal_uL2_RNA-bd_dom"/>
</dbReference>
<organism evidence="3">
    <name type="scientific">Capsella bursa-pastoris</name>
    <name type="common">Shepherd's purse</name>
    <name type="synonym">Thlaspi bursa-pastoris</name>
    <dbReference type="NCBI Taxonomy" id="3719"/>
    <lineage>
        <taxon>Eukaryota</taxon>
        <taxon>Viridiplantae</taxon>
        <taxon>Streptophyta</taxon>
        <taxon>Embryophyta</taxon>
        <taxon>Tracheophyta</taxon>
        <taxon>Spermatophyta</taxon>
        <taxon>Magnoliopsida</taxon>
        <taxon>eudicotyledons</taxon>
        <taxon>Gunneridae</taxon>
        <taxon>Pentapetalae</taxon>
        <taxon>rosids</taxon>
        <taxon>malvids</taxon>
        <taxon>Brassicales</taxon>
        <taxon>Brassicaceae</taxon>
        <taxon>Camelineae</taxon>
        <taxon>Capsella</taxon>
    </lineage>
</organism>
<gene>
    <name evidence="3" type="primary">orf230</name>
</gene>
<sequence>MRPGRARALRQFTLSTGKSAGRNSSGRITVFHRGGGSKRLLRRIDLKRSASYAYGVFFFFIFFIAPKLWRILLFLQLALSLVRLLVDPGLFVVPNLDLPPSIEGNEIVLNTSVESLYNDIESSASVRARNLQLEEGHEQIQDLERALENEGDPGRRRELGARLDQAIRAQERLLHLARRADSIRDRQIAEWRRRFDVEYARAEEECGNRAFLNFSLRVLIHAQEHQPPRN</sequence>
<geneLocation type="mitochondrion" evidence="3"/>
<feature type="transmembrane region" description="Helical" evidence="1">
    <location>
        <begin position="49"/>
        <end position="65"/>
    </location>
</feature>
<keyword evidence="1" id="KW-0472">Membrane</keyword>
<dbReference type="AlphaFoldDB" id="A0A6H1YJQ2"/>
<keyword evidence="1" id="KW-0812">Transmembrane</keyword>
<dbReference type="InterPro" id="IPR012340">
    <property type="entry name" value="NA-bd_OB-fold"/>
</dbReference>
<evidence type="ECO:0000256" key="1">
    <source>
        <dbReference type="SAM" id="Phobius"/>
    </source>
</evidence>
<dbReference type="Pfam" id="PF00181">
    <property type="entry name" value="Ribosomal_L2_N"/>
    <property type="match status" value="1"/>
</dbReference>
<keyword evidence="1" id="KW-1133">Transmembrane helix</keyword>
<feature type="domain" description="Large ribosomal subunit protein uL2 RNA-binding" evidence="2">
    <location>
        <begin position="16"/>
        <end position="53"/>
    </location>
</feature>
<dbReference type="SUPFAM" id="SSF50249">
    <property type="entry name" value="Nucleic acid-binding proteins"/>
    <property type="match status" value="1"/>
</dbReference>
<protein>
    <recommendedName>
        <fullName evidence="2">Large ribosomal subunit protein uL2 RNA-binding domain-containing protein</fullName>
    </recommendedName>
</protein>